<sequence length="380" mass="41635">MNASTLARISAASTSNLITTIQQTQVPSKAEFTPATDVHPVAPAHRSNIQLLLEPSSLFLPSNKGRDKGKGKCRDAKPLLTHAQCLLTCTQKQCWRQAVGGYKYDNIPSIDLRRTPSSASTSQLPHSNGSMSASVSCLLHRYSLPVQSTPLAVPAELSSYITTLDLPGPAALPVPPVPIMPADIPLATSVGFSTLISCIAAAHGFMPSIVLEVYKCVGSLKEAEKFVRGMHNIAEEWIGAKFEQREQEAHGTGKISKWQNDGESSSESGDDASRDSCHEGSLQPDPLEHWMPNGLHIWYIPGESDYEPPPTSHRDPEHVPVQNRAVLDGDSLDVCCTCSVSLPWSVDEDRAFLSENWEMLKMLERQWGKRGIMQRFMQLL</sequence>
<organism evidence="2 3">
    <name type="scientific">Rhizopogon vesiculosus</name>
    <dbReference type="NCBI Taxonomy" id="180088"/>
    <lineage>
        <taxon>Eukaryota</taxon>
        <taxon>Fungi</taxon>
        <taxon>Dikarya</taxon>
        <taxon>Basidiomycota</taxon>
        <taxon>Agaricomycotina</taxon>
        <taxon>Agaricomycetes</taxon>
        <taxon>Agaricomycetidae</taxon>
        <taxon>Boletales</taxon>
        <taxon>Suillineae</taxon>
        <taxon>Rhizopogonaceae</taxon>
        <taxon>Rhizopogon</taxon>
    </lineage>
</organism>
<gene>
    <name evidence="2" type="ORF">AZE42_12050</name>
</gene>
<evidence type="ECO:0000313" key="3">
    <source>
        <dbReference type="Proteomes" id="UP000183567"/>
    </source>
</evidence>
<dbReference type="STRING" id="180088.A0A1J8Q1Y7"/>
<name>A0A1J8Q1Y7_9AGAM</name>
<comment type="caution">
    <text evidence="2">The sequence shown here is derived from an EMBL/GenBank/DDBJ whole genome shotgun (WGS) entry which is preliminary data.</text>
</comment>
<dbReference type="AlphaFoldDB" id="A0A1J8Q1Y7"/>
<evidence type="ECO:0000256" key="1">
    <source>
        <dbReference type="SAM" id="MobiDB-lite"/>
    </source>
</evidence>
<feature type="region of interest" description="Disordered" evidence="1">
    <location>
        <begin position="245"/>
        <end position="288"/>
    </location>
</feature>
<dbReference type="Proteomes" id="UP000183567">
    <property type="component" value="Unassembled WGS sequence"/>
</dbReference>
<reference evidence="2 3" key="1">
    <citation type="submission" date="2016-03" db="EMBL/GenBank/DDBJ databases">
        <title>Comparative genomics of the ectomycorrhizal sister species Rhizopogon vinicolor and Rhizopogon vesiculosus (Basidiomycota: Boletales) reveals a divergence of the mating type B locus.</title>
        <authorList>
            <person name="Mujic A.B."/>
            <person name="Kuo A."/>
            <person name="Tritt A."/>
            <person name="Lipzen A."/>
            <person name="Chen C."/>
            <person name="Johnson J."/>
            <person name="Sharma A."/>
            <person name="Barry K."/>
            <person name="Grigoriev I.V."/>
            <person name="Spatafora J.W."/>
        </authorList>
    </citation>
    <scope>NUCLEOTIDE SEQUENCE [LARGE SCALE GENOMIC DNA]</scope>
    <source>
        <strain evidence="2 3">AM-OR11-056</strain>
    </source>
</reference>
<proteinExistence type="predicted"/>
<evidence type="ECO:0000313" key="2">
    <source>
        <dbReference type="EMBL" id="OJA15598.1"/>
    </source>
</evidence>
<dbReference type="EMBL" id="LVVM01003000">
    <property type="protein sequence ID" value="OJA15598.1"/>
    <property type="molecule type" value="Genomic_DNA"/>
</dbReference>
<accession>A0A1J8Q1Y7</accession>
<dbReference type="OrthoDB" id="435460at2759"/>
<keyword evidence="3" id="KW-1185">Reference proteome</keyword>
<protein>
    <submittedName>
        <fullName evidence="2">Uncharacterized protein</fullName>
    </submittedName>
</protein>